<gene>
    <name evidence="2" type="ORF">ACFOX3_05315</name>
</gene>
<evidence type="ECO:0000313" key="2">
    <source>
        <dbReference type="EMBL" id="MFC4361712.1"/>
    </source>
</evidence>
<evidence type="ECO:0000313" key="3">
    <source>
        <dbReference type="Proteomes" id="UP001595840"/>
    </source>
</evidence>
<organism evidence="2 3">
    <name type="scientific">Simiduia curdlanivorans</name>
    <dbReference type="NCBI Taxonomy" id="1492769"/>
    <lineage>
        <taxon>Bacteria</taxon>
        <taxon>Pseudomonadati</taxon>
        <taxon>Pseudomonadota</taxon>
        <taxon>Gammaproteobacteria</taxon>
        <taxon>Cellvibrionales</taxon>
        <taxon>Cellvibrionaceae</taxon>
        <taxon>Simiduia</taxon>
    </lineage>
</organism>
<accession>A0ABV8V3P7</accession>
<dbReference type="SUPFAM" id="SSF143422">
    <property type="entry name" value="Transposase IS200-like"/>
    <property type="match status" value="1"/>
</dbReference>
<dbReference type="Pfam" id="PF01797">
    <property type="entry name" value="Y1_Tnp"/>
    <property type="match status" value="1"/>
</dbReference>
<dbReference type="Proteomes" id="UP001595840">
    <property type="component" value="Unassembled WGS sequence"/>
</dbReference>
<reference evidence="3" key="1">
    <citation type="journal article" date="2019" name="Int. J. Syst. Evol. Microbiol.">
        <title>The Global Catalogue of Microorganisms (GCM) 10K type strain sequencing project: providing services to taxonomists for standard genome sequencing and annotation.</title>
        <authorList>
            <consortium name="The Broad Institute Genomics Platform"/>
            <consortium name="The Broad Institute Genome Sequencing Center for Infectious Disease"/>
            <person name="Wu L."/>
            <person name="Ma J."/>
        </authorList>
    </citation>
    <scope>NUCLEOTIDE SEQUENCE [LARGE SCALE GENOMIC DNA]</scope>
    <source>
        <strain evidence="3">CECT 8570</strain>
    </source>
</reference>
<feature type="domain" description="Transposase IS200-like" evidence="1">
    <location>
        <begin position="9"/>
        <end position="125"/>
    </location>
</feature>
<evidence type="ECO:0000259" key="1">
    <source>
        <dbReference type="SMART" id="SM01321"/>
    </source>
</evidence>
<protein>
    <submittedName>
        <fullName evidence="2">Transposase</fullName>
    </submittedName>
</protein>
<sequence>MPRTARLILPNTPHHIVQRGHNRNAVFVEPRDYQYYWDNLAEWKTTLGLKLYAFCLMTNHIHLIVEPGEYPTDVGELMKRLAGRQTRLVNKLERRTGSLWESRYKISPIQTDTYLLHCCRYVDLNPVTAKMVAKAEDYPWSSARASIGMQTLDWLDKSPSYMALADTESQQQARYHDFLRAQSDAQRVHSFIQAAAERNQLTGSPKFVEEIAQRTGRRIEHRGPGRPAKAHE</sequence>
<dbReference type="PANTHER" id="PTHR34322">
    <property type="entry name" value="TRANSPOSASE, Y1_TNP DOMAIN-CONTAINING"/>
    <property type="match status" value="1"/>
</dbReference>
<dbReference type="InterPro" id="IPR036515">
    <property type="entry name" value="Transposase_17_sf"/>
</dbReference>
<proteinExistence type="predicted"/>
<dbReference type="InterPro" id="IPR002686">
    <property type="entry name" value="Transposase_17"/>
</dbReference>
<dbReference type="PANTHER" id="PTHR34322:SF2">
    <property type="entry name" value="TRANSPOSASE IS200-LIKE DOMAIN-CONTAINING PROTEIN"/>
    <property type="match status" value="1"/>
</dbReference>
<dbReference type="RefSeq" id="WP_290263617.1">
    <property type="nucleotide sequence ID" value="NZ_JAUFQG010000006.1"/>
</dbReference>
<dbReference type="EMBL" id="JBHSCX010000004">
    <property type="protein sequence ID" value="MFC4361712.1"/>
    <property type="molecule type" value="Genomic_DNA"/>
</dbReference>
<name>A0ABV8V3P7_9GAMM</name>
<comment type="caution">
    <text evidence="2">The sequence shown here is derived from an EMBL/GenBank/DDBJ whole genome shotgun (WGS) entry which is preliminary data.</text>
</comment>
<dbReference type="Gene3D" id="3.30.70.1290">
    <property type="entry name" value="Transposase IS200-like"/>
    <property type="match status" value="1"/>
</dbReference>
<dbReference type="SMART" id="SM01321">
    <property type="entry name" value="Y1_Tnp"/>
    <property type="match status" value="1"/>
</dbReference>
<keyword evidence="3" id="KW-1185">Reference proteome</keyword>